<dbReference type="RefSeq" id="WP_087206207.1">
    <property type="nucleotide sequence ID" value="NZ_CP021431.1"/>
</dbReference>
<dbReference type="EMBL" id="CP021431">
    <property type="protein sequence ID" value="ART99904.1"/>
    <property type="molecule type" value="Genomic_DNA"/>
</dbReference>
<dbReference type="OrthoDB" id="7831317at2"/>
<name>A0A1Y0E8H5_9RHOB</name>
<dbReference type="KEGG" id="lvs:LOKVESSMR4R_00568"/>
<sequence length="259" mass="27128">MTDLDNAHAAMEAAPEDDAARLRFYERLADSEIYLLLGGEADGDQITPALFDVEDGQYALIFDREERLSDFVGRIAPYAALPGRALVQMLAGQGVGLGLNLDVAPSAMLIPADAVDWLAQTLSHAPAETEARLTAIAAPRHLPQSVITGLDRKLAIAAGLARLAYLAEVTYDSGAKGHILAFVDTVDGAEKALASAAGEALTFSGIAAGMMDVLFLRASDPMAARLAKVGLRFDLPEPPVAASGPAAPGMDPTKPPKLR</sequence>
<proteinExistence type="predicted"/>
<dbReference type="InterPro" id="IPR009839">
    <property type="entry name" value="SseB_N"/>
</dbReference>
<feature type="domain" description="SseB protein N-terminal" evidence="2">
    <location>
        <begin position="9"/>
        <end position="117"/>
    </location>
</feature>
<evidence type="ECO:0000313" key="3">
    <source>
        <dbReference type="EMBL" id="ART99904.1"/>
    </source>
</evidence>
<evidence type="ECO:0000313" key="4">
    <source>
        <dbReference type="Proteomes" id="UP000195273"/>
    </source>
</evidence>
<evidence type="ECO:0000259" key="2">
    <source>
        <dbReference type="Pfam" id="PF07179"/>
    </source>
</evidence>
<reference evidence="3 4" key="1">
    <citation type="submission" date="2017-05" db="EMBL/GenBank/DDBJ databases">
        <title>Genome Sequence of Loktanella vestfoldensis Strain SMR4r Isolated from a Culture of the Diatom Skeletonema marinoi.</title>
        <authorList>
            <person name="Topel M."/>
            <person name="Pinder M.I.M."/>
            <person name="Johansson O.N."/>
            <person name="Kourtchenko O."/>
            <person name="Godhe A."/>
            <person name="Clarke A.K."/>
        </authorList>
    </citation>
    <scope>NUCLEOTIDE SEQUENCE [LARGE SCALE GENOMIC DNA]</scope>
    <source>
        <strain evidence="3 4">SMR4r</strain>
    </source>
</reference>
<evidence type="ECO:0000256" key="1">
    <source>
        <dbReference type="SAM" id="MobiDB-lite"/>
    </source>
</evidence>
<gene>
    <name evidence="3" type="ORF">LOKVESSMR4R_00568</name>
</gene>
<dbReference type="Proteomes" id="UP000195273">
    <property type="component" value="Chromosome"/>
</dbReference>
<feature type="region of interest" description="Disordered" evidence="1">
    <location>
        <begin position="237"/>
        <end position="259"/>
    </location>
</feature>
<dbReference type="AlphaFoldDB" id="A0A1Y0E8H5"/>
<keyword evidence="4" id="KW-1185">Reference proteome</keyword>
<accession>A0A1Y0E8H5</accession>
<dbReference type="STRING" id="1122181.GCA_000382265_01600"/>
<dbReference type="Pfam" id="PF07179">
    <property type="entry name" value="SseB"/>
    <property type="match status" value="1"/>
</dbReference>
<organism evidence="3 4">
    <name type="scientific">Yoonia vestfoldensis</name>
    <dbReference type="NCBI Taxonomy" id="245188"/>
    <lineage>
        <taxon>Bacteria</taxon>
        <taxon>Pseudomonadati</taxon>
        <taxon>Pseudomonadota</taxon>
        <taxon>Alphaproteobacteria</taxon>
        <taxon>Rhodobacterales</taxon>
        <taxon>Paracoccaceae</taxon>
        <taxon>Yoonia</taxon>
    </lineage>
</organism>
<protein>
    <recommendedName>
        <fullName evidence="2">SseB protein N-terminal domain-containing protein</fullName>
    </recommendedName>
</protein>